<keyword evidence="2" id="KW-1185">Reference proteome</keyword>
<protein>
    <submittedName>
        <fullName evidence="1">Uncharacterized protein</fullName>
    </submittedName>
</protein>
<evidence type="ECO:0000313" key="2">
    <source>
        <dbReference type="Proteomes" id="UP001221142"/>
    </source>
</evidence>
<proteinExistence type="predicted"/>
<gene>
    <name evidence="1" type="ORF">FB45DRAFT_875881</name>
</gene>
<dbReference type="AlphaFoldDB" id="A0AAD7B426"/>
<reference evidence="1" key="1">
    <citation type="submission" date="2023-03" db="EMBL/GenBank/DDBJ databases">
        <title>Massive genome expansion in bonnet fungi (Mycena s.s.) driven by repeated elements and novel gene families across ecological guilds.</title>
        <authorList>
            <consortium name="Lawrence Berkeley National Laboratory"/>
            <person name="Harder C.B."/>
            <person name="Miyauchi S."/>
            <person name="Viragh M."/>
            <person name="Kuo A."/>
            <person name="Thoen E."/>
            <person name="Andreopoulos B."/>
            <person name="Lu D."/>
            <person name="Skrede I."/>
            <person name="Drula E."/>
            <person name="Henrissat B."/>
            <person name="Morin E."/>
            <person name="Kohler A."/>
            <person name="Barry K."/>
            <person name="LaButti K."/>
            <person name="Morin E."/>
            <person name="Salamov A."/>
            <person name="Lipzen A."/>
            <person name="Mereny Z."/>
            <person name="Hegedus B."/>
            <person name="Baldrian P."/>
            <person name="Stursova M."/>
            <person name="Weitz H."/>
            <person name="Taylor A."/>
            <person name="Grigoriev I.V."/>
            <person name="Nagy L.G."/>
            <person name="Martin F."/>
            <person name="Kauserud H."/>
        </authorList>
    </citation>
    <scope>NUCLEOTIDE SEQUENCE</scope>
    <source>
        <strain evidence="1">9284</strain>
    </source>
</reference>
<evidence type="ECO:0000313" key="1">
    <source>
        <dbReference type="EMBL" id="KAJ7610067.1"/>
    </source>
</evidence>
<sequence length="201" mass="22717">MGNMRPIWDASSPKDEREMNLTSSALASNFTSYITPKLRSLEVFALRWSEELLEFFRLCPRNSQLQEITFKTELTPCTVDVTVLNNAAESLLCDLPSLQTVEIRMSKRHDDVADPQSFLEWAETTRASLYSLESRVCLSIQCQDALREPSVNCEQVLAGTMVGNWVNIEMNMRETAAATPNLVRSQSQPVRFGVDSYIVTL</sequence>
<comment type="caution">
    <text evidence="1">The sequence shown here is derived from an EMBL/GenBank/DDBJ whole genome shotgun (WGS) entry which is preliminary data.</text>
</comment>
<organism evidence="1 2">
    <name type="scientific">Roridomyces roridus</name>
    <dbReference type="NCBI Taxonomy" id="1738132"/>
    <lineage>
        <taxon>Eukaryota</taxon>
        <taxon>Fungi</taxon>
        <taxon>Dikarya</taxon>
        <taxon>Basidiomycota</taxon>
        <taxon>Agaricomycotina</taxon>
        <taxon>Agaricomycetes</taxon>
        <taxon>Agaricomycetidae</taxon>
        <taxon>Agaricales</taxon>
        <taxon>Marasmiineae</taxon>
        <taxon>Mycenaceae</taxon>
        <taxon>Roridomyces</taxon>
    </lineage>
</organism>
<dbReference type="EMBL" id="JARKIF010000036">
    <property type="protein sequence ID" value="KAJ7610067.1"/>
    <property type="molecule type" value="Genomic_DNA"/>
</dbReference>
<accession>A0AAD7B426</accession>
<dbReference type="Proteomes" id="UP001221142">
    <property type="component" value="Unassembled WGS sequence"/>
</dbReference>
<name>A0AAD7B426_9AGAR</name>